<reference evidence="1" key="1">
    <citation type="submission" date="2017-10" db="EMBL/GenBank/DDBJ databases">
        <title>FDA dAtabase for Regulatory Grade micrObial Sequences (FDA-ARGOS): Supporting development and validation of Infectious Disease Dx tests.</title>
        <authorList>
            <person name="Croxen M."/>
            <person name="Tallon L.J."/>
            <person name="Sadzewicz L."/>
            <person name="Ott S."/>
            <person name="Zhao X."/>
            <person name="Nagaraj S."/>
            <person name="Vavikolanu K."/>
            <person name="Aluvathingal J."/>
            <person name="Nadendla S."/>
            <person name="Geyer C."/>
            <person name="Sichtig H."/>
        </authorList>
    </citation>
    <scope>NUCLEOTIDE SEQUENCE</scope>
    <source>
        <strain evidence="1">FDAARGOS_434</strain>
        <plasmid evidence="1">unnamed</plasmid>
    </source>
</reference>
<dbReference type="PANTHER" id="PTHR40266">
    <property type="entry name" value="TOXIN HIGB-1"/>
    <property type="match status" value="1"/>
</dbReference>
<dbReference type="Pfam" id="PF05015">
    <property type="entry name" value="HigB-like_toxin"/>
    <property type="match status" value="1"/>
</dbReference>
<dbReference type="RefSeq" id="WP_032440460.1">
    <property type="nucleotide sequence ID" value="NZ_CAJZNS010000073.1"/>
</dbReference>
<dbReference type="Gene3D" id="3.30.2310.20">
    <property type="entry name" value="RelE-like"/>
    <property type="match status" value="1"/>
</dbReference>
<gene>
    <name evidence="1" type="ORF">CRN02_00035</name>
</gene>
<dbReference type="InterPro" id="IPR035093">
    <property type="entry name" value="RelE/ParE_toxin_dom_sf"/>
</dbReference>
<dbReference type="EMBL" id="CP023869">
    <property type="protein sequence ID" value="ATM08554.1"/>
    <property type="molecule type" value="Genomic_DNA"/>
</dbReference>
<proteinExistence type="predicted"/>
<evidence type="ECO:0000313" key="1">
    <source>
        <dbReference type="EMBL" id="ATM08554.1"/>
    </source>
</evidence>
<sequence>MIKNIKHKGLRSFAEEGSTAGIQPSMAKRLRMILTTLSTATCIQDVVDVRALGCHPLKGERKGEYSVEVNGNWRVVFKVEEPNVLDVDLEDYH</sequence>
<geneLocation type="plasmid" evidence="1">
    <name>unnamed</name>
</geneLocation>
<organism evidence="1">
    <name type="scientific">Escherichia coli</name>
    <dbReference type="NCBI Taxonomy" id="562"/>
    <lineage>
        <taxon>Bacteria</taxon>
        <taxon>Pseudomonadati</taxon>
        <taxon>Pseudomonadota</taxon>
        <taxon>Gammaproteobacteria</taxon>
        <taxon>Enterobacterales</taxon>
        <taxon>Enterobacteriaceae</taxon>
        <taxon>Escherichia</taxon>
    </lineage>
</organism>
<dbReference type="AlphaFoldDB" id="A0A264Q4U2"/>
<protein>
    <submittedName>
        <fullName evidence="1">Killer protein</fullName>
    </submittedName>
</protein>
<name>A0A264Q4U2_ECOLX</name>
<dbReference type="SUPFAM" id="SSF143011">
    <property type="entry name" value="RelE-like"/>
    <property type="match status" value="1"/>
</dbReference>
<dbReference type="InterPro" id="IPR007711">
    <property type="entry name" value="HigB-1"/>
</dbReference>
<dbReference type="PANTHER" id="PTHR40266:SF2">
    <property type="entry name" value="TOXIN HIGB-1"/>
    <property type="match status" value="1"/>
</dbReference>
<accession>A0A264Q4U2</accession>
<keyword evidence="1" id="KW-0614">Plasmid</keyword>